<dbReference type="Proteomes" id="UP000634136">
    <property type="component" value="Unassembled WGS sequence"/>
</dbReference>
<dbReference type="AlphaFoldDB" id="A0A834XAE8"/>
<protein>
    <submittedName>
        <fullName evidence="1">Uncharacterized protein</fullName>
    </submittedName>
</protein>
<accession>A0A834XAE8</accession>
<sequence length="30" mass="3332">MGYSNLVEFSLSVAESIDEEEPNSSPEAYH</sequence>
<name>A0A834XAE8_9FABA</name>
<evidence type="ECO:0000313" key="1">
    <source>
        <dbReference type="EMBL" id="KAF7841386.1"/>
    </source>
</evidence>
<keyword evidence="2" id="KW-1185">Reference proteome</keyword>
<comment type="caution">
    <text evidence="1">The sequence shown here is derived from an EMBL/GenBank/DDBJ whole genome shotgun (WGS) entry which is preliminary data.</text>
</comment>
<organism evidence="1 2">
    <name type="scientific">Senna tora</name>
    <dbReference type="NCBI Taxonomy" id="362788"/>
    <lineage>
        <taxon>Eukaryota</taxon>
        <taxon>Viridiplantae</taxon>
        <taxon>Streptophyta</taxon>
        <taxon>Embryophyta</taxon>
        <taxon>Tracheophyta</taxon>
        <taxon>Spermatophyta</taxon>
        <taxon>Magnoliopsida</taxon>
        <taxon>eudicotyledons</taxon>
        <taxon>Gunneridae</taxon>
        <taxon>Pentapetalae</taxon>
        <taxon>rosids</taxon>
        <taxon>fabids</taxon>
        <taxon>Fabales</taxon>
        <taxon>Fabaceae</taxon>
        <taxon>Caesalpinioideae</taxon>
        <taxon>Cassia clade</taxon>
        <taxon>Senna</taxon>
    </lineage>
</organism>
<dbReference type="EMBL" id="JAAIUW010000002">
    <property type="protein sequence ID" value="KAF7841386.1"/>
    <property type="molecule type" value="Genomic_DNA"/>
</dbReference>
<evidence type="ECO:0000313" key="2">
    <source>
        <dbReference type="Proteomes" id="UP000634136"/>
    </source>
</evidence>
<gene>
    <name evidence="1" type="ORF">G2W53_003684</name>
</gene>
<proteinExistence type="predicted"/>
<reference evidence="1" key="1">
    <citation type="submission" date="2020-09" db="EMBL/GenBank/DDBJ databases">
        <title>Genome-Enabled Discovery of Anthraquinone Biosynthesis in Senna tora.</title>
        <authorList>
            <person name="Kang S.-H."/>
            <person name="Pandey R.P."/>
            <person name="Lee C.-M."/>
            <person name="Sim J.-S."/>
            <person name="Jeong J.-T."/>
            <person name="Choi B.-S."/>
            <person name="Jung M."/>
            <person name="Ginzburg D."/>
            <person name="Zhao K."/>
            <person name="Won S.Y."/>
            <person name="Oh T.-J."/>
            <person name="Yu Y."/>
            <person name="Kim N.-H."/>
            <person name="Lee O.R."/>
            <person name="Lee T.-H."/>
            <person name="Bashyal P."/>
            <person name="Kim T.-S."/>
            <person name="Lee W.-H."/>
            <person name="Kawkins C."/>
            <person name="Kim C.-K."/>
            <person name="Kim J.S."/>
            <person name="Ahn B.O."/>
            <person name="Rhee S.Y."/>
            <person name="Sohng J.K."/>
        </authorList>
    </citation>
    <scope>NUCLEOTIDE SEQUENCE</scope>
    <source>
        <tissue evidence="1">Leaf</tissue>
    </source>
</reference>